<organism evidence="1 2">
    <name type="scientific">Flavobacterium profundi</name>
    <dbReference type="NCBI Taxonomy" id="1774945"/>
    <lineage>
        <taxon>Bacteria</taxon>
        <taxon>Pseudomonadati</taxon>
        <taxon>Bacteroidota</taxon>
        <taxon>Flavobacteriia</taxon>
        <taxon>Flavobacteriales</taxon>
        <taxon>Flavobacteriaceae</taxon>
        <taxon>Flavobacterium</taxon>
    </lineage>
</organism>
<dbReference type="Proteomes" id="UP000431264">
    <property type="component" value="Unassembled WGS sequence"/>
</dbReference>
<dbReference type="AlphaFoldDB" id="A0A6I4IRK1"/>
<reference evidence="2" key="1">
    <citation type="submission" date="2019-05" db="EMBL/GenBank/DDBJ databases">
        <title>Flavobacterium profundi sp. nov., isolated from a deep-sea seamount.</title>
        <authorList>
            <person name="Zhang D.-C."/>
        </authorList>
    </citation>
    <scope>NUCLEOTIDE SEQUENCE [LARGE SCALE GENOMIC DNA]</scope>
    <source>
        <strain evidence="2">TP390</strain>
    </source>
</reference>
<gene>
    <name evidence="1" type="ORF">GOQ30_02300</name>
</gene>
<name>A0A6I4IRK1_9FLAO</name>
<dbReference type="OrthoDB" id="797724at2"/>
<sequence>MEISIKNNISYTEIEKAYKELKKSSNVDLYIPANITGKQLGIYTEIIQLIITWSRLSKGKLYIHYSSDTDELDDKIDKMFNRYWNFVAGCMGYKNGIFLLDQVEVSDKVANVIKERTSFFKINENWKKGTNSFISSVQHSMNPYPSAFYLSNGILKSKKEIIELSKNILIDISTSYNSNTSTFVIEHYEKLIGEIIFELIENTHFWSQTDYSGETTPTGFRGLLFSSHQGNKDTLLSNCKDDKPMFNYINSLITNNESNNAIVEISVFDSGSGLASKWCKKDVTDFNSREEIYESIIDCLIKNNTSDTSSSYERGFGLHNIMSLLGDRKGYLKLRTNGLKLYRDFKENPFNGYIENCRENYKLEDWHSVQKKTIPNYRTEGTMFSIFIPIQIN</sequence>
<evidence type="ECO:0008006" key="3">
    <source>
        <dbReference type="Google" id="ProtNLM"/>
    </source>
</evidence>
<protein>
    <recommendedName>
        <fullName evidence="3">ATP-binding protein</fullName>
    </recommendedName>
</protein>
<keyword evidence="2" id="KW-1185">Reference proteome</keyword>
<dbReference type="RefSeq" id="WP_140996382.1">
    <property type="nucleotide sequence ID" value="NZ_VDCZ01000001.1"/>
</dbReference>
<proteinExistence type="predicted"/>
<dbReference type="EMBL" id="WQLW01000001">
    <property type="protein sequence ID" value="MVO07996.1"/>
    <property type="molecule type" value="Genomic_DNA"/>
</dbReference>
<evidence type="ECO:0000313" key="1">
    <source>
        <dbReference type="EMBL" id="MVO07996.1"/>
    </source>
</evidence>
<comment type="caution">
    <text evidence="1">The sequence shown here is derived from an EMBL/GenBank/DDBJ whole genome shotgun (WGS) entry which is preliminary data.</text>
</comment>
<accession>A0A6I4IRK1</accession>
<evidence type="ECO:0000313" key="2">
    <source>
        <dbReference type="Proteomes" id="UP000431264"/>
    </source>
</evidence>